<organism evidence="7">
    <name type="scientific">Oppiella nova</name>
    <dbReference type="NCBI Taxonomy" id="334625"/>
    <lineage>
        <taxon>Eukaryota</taxon>
        <taxon>Metazoa</taxon>
        <taxon>Ecdysozoa</taxon>
        <taxon>Arthropoda</taxon>
        <taxon>Chelicerata</taxon>
        <taxon>Arachnida</taxon>
        <taxon>Acari</taxon>
        <taxon>Acariformes</taxon>
        <taxon>Sarcoptiformes</taxon>
        <taxon>Oribatida</taxon>
        <taxon>Brachypylina</taxon>
        <taxon>Oppioidea</taxon>
        <taxon>Oppiidae</taxon>
        <taxon>Oppiella</taxon>
    </lineage>
</organism>
<feature type="region of interest" description="Disordered" evidence="6">
    <location>
        <begin position="164"/>
        <end position="187"/>
    </location>
</feature>
<gene>
    <name evidence="7" type="ORF">ONB1V03_LOCUS11655</name>
</gene>
<dbReference type="Gene3D" id="6.10.140.1610">
    <property type="match status" value="1"/>
</dbReference>
<evidence type="ECO:0000256" key="1">
    <source>
        <dbReference type="ARBA" id="ARBA00004123"/>
    </source>
</evidence>
<evidence type="ECO:0000256" key="2">
    <source>
        <dbReference type="ARBA" id="ARBA00004496"/>
    </source>
</evidence>
<dbReference type="EMBL" id="CAJPVJ010008853">
    <property type="protein sequence ID" value="CAG2172197.1"/>
    <property type="molecule type" value="Genomic_DNA"/>
</dbReference>
<dbReference type="GO" id="GO:0005829">
    <property type="term" value="C:cytosol"/>
    <property type="evidence" value="ECO:0007669"/>
    <property type="project" value="TreeGrafter"/>
</dbReference>
<comment type="similarity">
    <text evidence="3">Belongs to the SPOT14 family.</text>
</comment>
<evidence type="ECO:0000313" key="7">
    <source>
        <dbReference type="EMBL" id="CAD7655010.1"/>
    </source>
</evidence>
<dbReference type="GO" id="GO:0005634">
    <property type="term" value="C:nucleus"/>
    <property type="evidence" value="ECO:0007669"/>
    <property type="project" value="UniProtKB-SubCell"/>
</dbReference>
<dbReference type="InterPro" id="IPR009786">
    <property type="entry name" value="Spot_14"/>
</dbReference>
<protein>
    <recommendedName>
        <fullName evidence="9">Mid1-interacting protein</fullName>
    </recommendedName>
</protein>
<name>A0A7R9QQX4_9ACAR</name>
<dbReference type="AlphaFoldDB" id="A0A7R9QQX4"/>
<dbReference type="GO" id="GO:0046890">
    <property type="term" value="P:regulation of lipid biosynthetic process"/>
    <property type="evidence" value="ECO:0007669"/>
    <property type="project" value="TreeGrafter"/>
</dbReference>
<evidence type="ECO:0008006" key="9">
    <source>
        <dbReference type="Google" id="ProtNLM"/>
    </source>
</evidence>
<dbReference type="OrthoDB" id="5951908at2759"/>
<dbReference type="PANTHER" id="PTHR14315:SF17">
    <property type="entry name" value="MIP21584P"/>
    <property type="match status" value="1"/>
</dbReference>
<reference evidence="7" key="1">
    <citation type="submission" date="2020-11" db="EMBL/GenBank/DDBJ databases">
        <authorList>
            <person name="Tran Van P."/>
        </authorList>
    </citation>
    <scope>NUCLEOTIDE SEQUENCE</scope>
</reference>
<evidence type="ECO:0000313" key="8">
    <source>
        <dbReference type="Proteomes" id="UP000728032"/>
    </source>
</evidence>
<feature type="compositionally biased region" description="Basic and acidic residues" evidence="6">
    <location>
        <begin position="173"/>
        <end position="185"/>
    </location>
</feature>
<keyword evidence="5" id="KW-0539">Nucleus</keyword>
<evidence type="ECO:0000256" key="5">
    <source>
        <dbReference type="ARBA" id="ARBA00023242"/>
    </source>
</evidence>
<evidence type="ECO:0000256" key="4">
    <source>
        <dbReference type="ARBA" id="ARBA00022490"/>
    </source>
</evidence>
<feature type="compositionally biased region" description="Polar residues" evidence="6">
    <location>
        <begin position="15"/>
        <end position="31"/>
    </location>
</feature>
<evidence type="ECO:0000256" key="6">
    <source>
        <dbReference type="SAM" id="MobiDB-lite"/>
    </source>
</evidence>
<comment type="subcellular location">
    <subcellularLocation>
        <location evidence="2">Cytoplasm</location>
    </subcellularLocation>
    <subcellularLocation>
        <location evidence="1">Nucleus</location>
    </subcellularLocation>
</comment>
<dbReference type="InterPro" id="IPR053719">
    <property type="entry name" value="Lipogen_MT_Stabilize_sf"/>
</dbReference>
<feature type="region of interest" description="Disordered" evidence="6">
    <location>
        <begin position="12"/>
        <end position="36"/>
    </location>
</feature>
<dbReference type="Proteomes" id="UP000728032">
    <property type="component" value="Unassembled WGS sequence"/>
</dbReference>
<dbReference type="Pfam" id="PF07084">
    <property type="entry name" value="Spot_14"/>
    <property type="match status" value="2"/>
</dbReference>
<dbReference type="EMBL" id="OC923678">
    <property type="protein sequence ID" value="CAD7655010.1"/>
    <property type="molecule type" value="Genomic_DNA"/>
</dbReference>
<keyword evidence="8" id="KW-1185">Reference proteome</keyword>
<sequence length="281" mass="31195">MCLHNECLRRKKLSDGSTNGSESESPKTSCNGFGDETPEEFPANDIIINVLDANNNCLNLMDVADEEPKPRVVTRTLFSRSDSQCSQTTQTKRVTYGGMFNRFVDAVDEMNKIVLIPSRLQDIDCADDVDIPVVLDGAGGCDMHSGFKLLNSFRNQIVHSSHNTTVSAGQGYDNHHNGHHSERSLSPKLVKQYSVNSEKGKEFLKDVSLDSGYTSIVNDSQSQSYSSTSSVNTEDDSSEVMSDMSDLALSFYHHLYGLNLVLEKLIDTTKFISNKYEQNLQ</sequence>
<proteinExistence type="inferred from homology"/>
<keyword evidence="4" id="KW-0963">Cytoplasm</keyword>
<evidence type="ECO:0000256" key="3">
    <source>
        <dbReference type="ARBA" id="ARBA00009488"/>
    </source>
</evidence>
<dbReference type="PANTHER" id="PTHR14315">
    <property type="entry name" value="SPOT14 FAMILY MEMBER"/>
    <property type="match status" value="1"/>
</dbReference>
<accession>A0A7R9QQX4</accession>